<accession>A0AA40ET38</accession>
<dbReference type="PANTHER" id="PTHR35186:SF4">
    <property type="entry name" value="PRION-INHIBITION AND PROPAGATION HELO DOMAIN-CONTAINING PROTEIN"/>
    <property type="match status" value="1"/>
</dbReference>
<dbReference type="AlphaFoldDB" id="A0AA40ET38"/>
<sequence length="334" mass="36745">MKLSGVKKEYKRALFVLQRSEYQDVLSKLKDGVSSFENLLEMNVELEPSRRRRSQGKVYKLLRDVSGSIYQAIRSAVTCGCPGLHDFGLKLMTQPVTHLPYCEEDEELLNFFKFSLSVSSSSTGFEAAGSHWGSVTVKVWNLLSLSIVPTAAKPPTETGVRFLPLTLTANPSSQGRSSSGATTANISMRPLNPNSAPKKIDNICYSIRKARKQLDGECCGCISDLSQLSPRTYQVYPLGSPCDGGDWTLVPLRSVLSGEIQAVPPLLYGDKLWLAWTIASSVAQLRGTYWYMNPPTHDDLYLARQDGGNTFPGGLRCEATSRSIVSKPSTYTVK</sequence>
<reference evidence="2" key="1">
    <citation type="submission" date="2023-06" db="EMBL/GenBank/DDBJ databases">
        <title>Genome-scale phylogeny and comparative genomics of the fungal order Sordariales.</title>
        <authorList>
            <consortium name="Lawrence Berkeley National Laboratory"/>
            <person name="Hensen N."/>
            <person name="Bonometti L."/>
            <person name="Westerberg I."/>
            <person name="Brannstrom I.O."/>
            <person name="Guillou S."/>
            <person name="Cros-Aarteil S."/>
            <person name="Calhoun S."/>
            <person name="Haridas S."/>
            <person name="Kuo A."/>
            <person name="Mondo S."/>
            <person name="Pangilinan J."/>
            <person name="Riley R."/>
            <person name="Labutti K."/>
            <person name="Andreopoulos B."/>
            <person name="Lipzen A."/>
            <person name="Chen C."/>
            <person name="Yanf M."/>
            <person name="Daum C."/>
            <person name="Ng V."/>
            <person name="Clum A."/>
            <person name="Steindorff A."/>
            <person name="Ohm R."/>
            <person name="Martin F."/>
            <person name="Silar P."/>
            <person name="Natvig D."/>
            <person name="Lalanne C."/>
            <person name="Gautier V."/>
            <person name="Ament-Velasquez S.L."/>
            <person name="Kruys A."/>
            <person name="Hutchinson M.I."/>
            <person name="Powell A.J."/>
            <person name="Barry K."/>
            <person name="Miller A.N."/>
            <person name="Grigoriev I.V."/>
            <person name="Debuchy R."/>
            <person name="Gladieux P."/>
            <person name="Thoren M.H."/>
            <person name="Johannesson H."/>
        </authorList>
    </citation>
    <scope>NUCLEOTIDE SEQUENCE</scope>
    <source>
        <strain evidence="2">CBS 540.89</strain>
    </source>
</reference>
<dbReference type="PANTHER" id="PTHR35186">
    <property type="entry name" value="ANK_REP_REGION DOMAIN-CONTAINING PROTEIN"/>
    <property type="match status" value="1"/>
</dbReference>
<name>A0AA40ET38_9PEZI</name>
<protein>
    <submittedName>
        <fullName evidence="2">Uncharacterized protein</fullName>
    </submittedName>
</protein>
<proteinExistence type="predicted"/>
<dbReference type="Proteomes" id="UP001172159">
    <property type="component" value="Unassembled WGS sequence"/>
</dbReference>
<evidence type="ECO:0000313" key="2">
    <source>
        <dbReference type="EMBL" id="KAK0744890.1"/>
    </source>
</evidence>
<comment type="caution">
    <text evidence="2">The sequence shown here is derived from an EMBL/GenBank/DDBJ whole genome shotgun (WGS) entry which is preliminary data.</text>
</comment>
<dbReference type="EMBL" id="JAUKTV010000002">
    <property type="protein sequence ID" value="KAK0744890.1"/>
    <property type="molecule type" value="Genomic_DNA"/>
</dbReference>
<feature type="region of interest" description="Disordered" evidence="1">
    <location>
        <begin position="170"/>
        <end position="194"/>
    </location>
</feature>
<evidence type="ECO:0000313" key="3">
    <source>
        <dbReference type="Proteomes" id="UP001172159"/>
    </source>
</evidence>
<keyword evidence="3" id="KW-1185">Reference proteome</keyword>
<organism evidence="2 3">
    <name type="scientific">Apiosordaria backusii</name>
    <dbReference type="NCBI Taxonomy" id="314023"/>
    <lineage>
        <taxon>Eukaryota</taxon>
        <taxon>Fungi</taxon>
        <taxon>Dikarya</taxon>
        <taxon>Ascomycota</taxon>
        <taxon>Pezizomycotina</taxon>
        <taxon>Sordariomycetes</taxon>
        <taxon>Sordariomycetidae</taxon>
        <taxon>Sordariales</taxon>
        <taxon>Lasiosphaeriaceae</taxon>
        <taxon>Apiosordaria</taxon>
    </lineage>
</organism>
<gene>
    <name evidence="2" type="ORF">B0T21DRAFT_94726</name>
</gene>
<evidence type="ECO:0000256" key="1">
    <source>
        <dbReference type="SAM" id="MobiDB-lite"/>
    </source>
</evidence>
<feature type="compositionally biased region" description="Polar residues" evidence="1">
    <location>
        <begin position="170"/>
        <end position="186"/>
    </location>
</feature>